<gene>
    <name evidence="2" type="ORF">FPCIR_10301</name>
</gene>
<dbReference type="OrthoDB" id="5238783at2759"/>
<dbReference type="SUPFAM" id="SSF81383">
    <property type="entry name" value="F-box domain"/>
    <property type="match status" value="1"/>
</dbReference>
<evidence type="ECO:0000313" key="2">
    <source>
        <dbReference type="EMBL" id="KAF5581126.1"/>
    </source>
</evidence>
<proteinExistence type="predicted"/>
<name>A0A8H5KYM4_9HYPO</name>
<keyword evidence="3" id="KW-1185">Reference proteome</keyword>
<organism evidence="2 3">
    <name type="scientific">Fusarium pseudocircinatum</name>
    <dbReference type="NCBI Taxonomy" id="56676"/>
    <lineage>
        <taxon>Eukaryota</taxon>
        <taxon>Fungi</taxon>
        <taxon>Dikarya</taxon>
        <taxon>Ascomycota</taxon>
        <taxon>Pezizomycotina</taxon>
        <taxon>Sordariomycetes</taxon>
        <taxon>Hypocreomycetidae</taxon>
        <taxon>Hypocreales</taxon>
        <taxon>Nectriaceae</taxon>
        <taxon>Fusarium</taxon>
        <taxon>Fusarium fujikuroi species complex</taxon>
    </lineage>
</organism>
<feature type="domain" description="F-box" evidence="1">
    <location>
        <begin position="1"/>
        <end position="52"/>
    </location>
</feature>
<evidence type="ECO:0000259" key="1">
    <source>
        <dbReference type="PROSITE" id="PS50181"/>
    </source>
</evidence>
<dbReference type="InterPro" id="IPR001810">
    <property type="entry name" value="F-box_dom"/>
</dbReference>
<dbReference type="PROSITE" id="PS50181">
    <property type="entry name" value="FBOX"/>
    <property type="match status" value="1"/>
</dbReference>
<dbReference type="InterPro" id="IPR036047">
    <property type="entry name" value="F-box-like_dom_sf"/>
</dbReference>
<dbReference type="Gene3D" id="3.80.10.10">
    <property type="entry name" value="Ribonuclease Inhibitor"/>
    <property type="match status" value="1"/>
</dbReference>
<sequence length="493" mass="56011">MTRLKDIPIEILTSIFTHLSDISHSSIFNVTLVNKHFNQLARPLRVRHWSDEGYYGYYDGDSPCPPVSRLALELLRHPEYRIQVKTLSFSYFQGSGDRDAARVPMKPDNLQMLAWAAEEVVPTLAESTYLCARILEDNDDAIAVLVLAWATNLTSLSVTISDFDPTPGYDEGPLVLRFAKQLALRFESKDLKPSAPLPLAKLRALEFRHESIESIVGLKYLTPFLYLPRLKNLKTYRLGDQEYNDLEDGVQNYIKDKYCMPFPKGTSSIESITIKETTLTSEGLSDLLGSCSSLRSFYLHFSFDLEENKRNWTTLARSLVHHAASLQELDLCVDNCDVEWVGDTVDDGAGHSKAIDFKDCYHQLTGLKILRVPLPQLSGHYLWSRLGSLEASPTMLPESIQHLRLLDINLWSNSLRISGHEISPFLDFLVNLIRETGPQGPLRNLQTLDCTKALWDDPKRERIQEIKDLAAERGIDLLLDAREHDRHGRIFNA</sequence>
<dbReference type="InterPro" id="IPR032675">
    <property type="entry name" value="LRR_dom_sf"/>
</dbReference>
<dbReference type="AlphaFoldDB" id="A0A8H5KYM4"/>
<dbReference type="Proteomes" id="UP000546213">
    <property type="component" value="Unassembled WGS sequence"/>
</dbReference>
<accession>A0A8H5KYM4</accession>
<dbReference type="SUPFAM" id="SSF52047">
    <property type="entry name" value="RNI-like"/>
    <property type="match status" value="1"/>
</dbReference>
<comment type="caution">
    <text evidence="2">The sequence shown here is derived from an EMBL/GenBank/DDBJ whole genome shotgun (WGS) entry which is preliminary data.</text>
</comment>
<reference evidence="2 3" key="1">
    <citation type="submission" date="2020-05" db="EMBL/GenBank/DDBJ databases">
        <title>Identification and distribution of gene clusters putatively required for synthesis of sphingolipid metabolism inhibitors in phylogenetically diverse species of the filamentous fungus Fusarium.</title>
        <authorList>
            <person name="Kim H.-S."/>
            <person name="Busman M."/>
            <person name="Brown D.W."/>
            <person name="Divon H."/>
            <person name="Uhlig S."/>
            <person name="Proctor R.H."/>
        </authorList>
    </citation>
    <scope>NUCLEOTIDE SEQUENCE [LARGE SCALE GENOMIC DNA]</scope>
    <source>
        <strain evidence="2 3">NRRL 36939</strain>
    </source>
</reference>
<dbReference type="EMBL" id="JAAOAS010000298">
    <property type="protein sequence ID" value="KAF5581126.1"/>
    <property type="molecule type" value="Genomic_DNA"/>
</dbReference>
<evidence type="ECO:0000313" key="3">
    <source>
        <dbReference type="Proteomes" id="UP000546213"/>
    </source>
</evidence>
<protein>
    <recommendedName>
        <fullName evidence="1">F-box domain-containing protein</fullName>
    </recommendedName>
</protein>